<organism evidence="1 2">
    <name type="scientific">Pyrolobus fumarii (strain DSM 11204 / 1A)</name>
    <dbReference type="NCBI Taxonomy" id="694429"/>
    <lineage>
        <taxon>Archaea</taxon>
        <taxon>Thermoproteota</taxon>
        <taxon>Thermoprotei</taxon>
        <taxon>Desulfurococcales</taxon>
        <taxon>Pyrodictiaceae</taxon>
        <taxon>Pyrolobus</taxon>
    </lineage>
</organism>
<dbReference type="AlphaFoldDB" id="G0EFC8"/>
<name>G0EFC8_PYRF1</name>
<dbReference type="KEGG" id="pfm:Pyrfu_0299"/>
<dbReference type="InParanoid" id="G0EFC8"/>
<sequence>MSHETLRVLDAIIDEVAEKLRDRILSFRHLSLSEIAETVERIVCSEWGKIRPITELVEIGEECSTRVRSVEEYLGFLRSELKRVADRLVDLAMEALAKHVETLPDGVYARLSWLIVSFSSRVSHRIMKLLKLIEGRPEIAPLAEFLTILVSIRAVAFYRIVARMASSEVAKVLDAFEAFAAAVEVEEDTIIERLERGVYVLV</sequence>
<proteinExistence type="predicted"/>
<gene>
    <name evidence="1" type="ordered locus">Pyrfu_0299</name>
</gene>
<dbReference type="STRING" id="694429.Pyrfu_0299"/>
<dbReference type="GeneID" id="11139943"/>
<dbReference type="Proteomes" id="UP000001037">
    <property type="component" value="Chromosome"/>
</dbReference>
<evidence type="ECO:0000313" key="2">
    <source>
        <dbReference type="Proteomes" id="UP000001037"/>
    </source>
</evidence>
<evidence type="ECO:0000313" key="1">
    <source>
        <dbReference type="EMBL" id="AEM38171.1"/>
    </source>
</evidence>
<dbReference type="HOGENOM" id="CLU_1352154_0_0_2"/>
<dbReference type="RefSeq" id="WP_014025848.1">
    <property type="nucleotide sequence ID" value="NC_015931.1"/>
</dbReference>
<reference evidence="1 2" key="1">
    <citation type="journal article" date="2011" name="Stand. Genomic Sci.">
        <title>Complete genome sequence of the hyperthermophilic chemolithoautotroph Pyrolobus fumarii type strain (1A).</title>
        <authorList>
            <person name="Anderson I."/>
            <person name="Goker M."/>
            <person name="Nolan M."/>
            <person name="Lucas S."/>
            <person name="Hammon N."/>
            <person name="Deshpande S."/>
            <person name="Cheng J.F."/>
            <person name="Tapia R."/>
            <person name="Han C."/>
            <person name="Goodwin L."/>
            <person name="Pitluck S."/>
            <person name="Huntemann M."/>
            <person name="Liolios K."/>
            <person name="Ivanova N."/>
            <person name="Pagani I."/>
            <person name="Mavromatis K."/>
            <person name="Ovchinikova G."/>
            <person name="Pati A."/>
            <person name="Chen A."/>
            <person name="Palaniappan K."/>
            <person name="Land M."/>
            <person name="Hauser L."/>
            <person name="Brambilla E.M."/>
            <person name="Huber H."/>
            <person name="Yasawong M."/>
            <person name="Rohde M."/>
            <person name="Spring S."/>
            <person name="Abt B."/>
            <person name="Sikorski J."/>
            <person name="Wirth R."/>
            <person name="Detter J.C."/>
            <person name="Woyke T."/>
            <person name="Bristow J."/>
            <person name="Eisen J.A."/>
            <person name="Markowitz V."/>
            <person name="Hugenholtz P."/>
            <person name="Kyrpides N.C."/>
            <person name="Klenk H.P."/>
            <person name="Lapidus A."/>
        </authorList>
    </citation>
    <scope>NUCLEOTIDE SEQUENCE [LARGE SCALE GENOMIC DNA]</scope>
    <source>
        <strain evidence="2">DSM 11204 / 1A</strain>
    </source>
</reference>
<accession>G0EFC8</accession>
<dbReference type="EMBL" id="CP002838">
    <property type="protein sequence ID" value="AEM38171.1"/>
    <property type="molecule type" value="Genomic_DNA"/>
</dbReference>
<protein>
    <submittedName>
        <fullName evidence="1">Uncharacterized protein</fullName>
    </submittedName>
</protein>
<keyword evidence="2" id="KW-1185">Reference proteome</keyword>